<dbReference type="InterPro" id="IPR009447">
    <property type="entry name" value="PIGW/GWT1"/>
</dbReference>
<dbReference type="EMBL" id="JANIEX010000032">
    <property type="protein sequence ID" value="KAJ3575605.1"/>
    <property type="molecule type" value="Genomic_DNA"/>
</dbReference>
<dbReference type="GO" id="GO:0072659">
    <property type="term" value="P:protein localization to plasma membrane"/>
    <property type="evidence" value="ECO:0007669"/>
    <property type="project" value="TreeGrafter"/>
</dbReference>
<evidence type="ECO:0000256" key="7">
    <source>
        <dbReference type="ARBA" id="ARBA00023136"/>
    </source>
</evidence>
<feature type="transmembrane region" description="Helical" evidence="8">
    <location>
        <begin position="278"/>
        <end position="301"/>
    </location>
</feature>
<sequence length="530" mass="58712">MDAERYKQEKINFVSDTTGSSVYHVNAVSAVALVSIALFASITTRFPSRVKGFAAQWTLLVVPLLLSMTIFATAPVTLSMLLGIPTVALLSSFPRRDIASPLPSSKRSSPPPSPVSPRTPRGHESVASHTTSKRRFPIAISLTVYRAHMMLMTVLAILAVDFPVFPRMLAKCETYGVSLMDLGVGSFVFSQGLVSAIPFISQPYHLLEPMSAKLYKVIRKSIPIFILGLIRVILVKGTEYPEHVTEYGVHWNFFLTLGFLPIFQILLHPLLARYPISIIGVSLSLVQQVLLSVTLQPLVLSPLRDHPSSPLLSLLLQNKEGLVSLLGYLAIHIFGLSLGTVVLPYSPSFYRKHQIALEVFQRTGNKPLYFDIGTTDEGGSGIETRYRQTDKTALEVASYSMVWWFLVSVVRFYEAYVSVGGSGVSRRMVNLSYILWVVAFNTSFFLGYTALLDITFYPQPDPTPTNTNLKKPNPRPLPPSSSAVDNTPPLLAAINRHSLLIFLLVRSFPPHISAPLADDSIYFVLNRQIY</sequence>
<keyword evidence="4 8" id="KW-0337">GPI-anchor biosynthesis</keyword>
<organism evidence="10 11">
    <name type="scientific">Leucocoprinus birnbaumii</name>
    <dbReference type="NCBI Taxonomy" id="56174"/>
    <lineage>
        <taxon>Eukaryota</taxon>
        <taxon>Fungi</taxon>
        <taxon>Dikarya</taxon>
        <taxon>Basidiomycota</taxon>
        <taxon>Agaricomycotina</taxon>
        <taxon>Agaricomycetes</taxon>
        <taxon>Agaricomycetidae</taxon>
        <taxon>Agaricales</taxon>
        <taxon>Agaricineae</taxon>
        <taxon>Agaricaceae</taxon>
        <taxon>Leucocoprinus</taxon>
    </lineage>
</organism>
<reference evidence="10" key="1">
    <citation type="submission" date="2022-07" db="EMBL/GenBank/DDBJ databases">
        <title>Genome Sequence of Leucocoprinus birnbaumii.</title>
        <authorList>
            <person name="Buettner E."/>
        </authorList>
    </citation>
    <scope>NUCLEOTIDE SEQUENCE</scope>
    <source>
        <strain evidence="10">VT141</strain>
    </source>
</reference>
<comment type="subcellular location">
    <subcellularLocation>
        <location evidence="8">Endoplasmic reticulum membrane</location>
        <topology evidence="8">Multi-pass membrane protein</topology>
    </subcellularLocation>
    <subcellularLocation>
        <location evidence="1">Membrane</location>
        <topology evidence="1">Multi-pass membrane protein</topology>
    </subcellularLocation>
</comment>
<gene>
    <name evidence="10" type="ORF">NP233_g993</name>
</gene>
<keyword evidence="6 8" id="KW-1133">Transmembrane helix</keyword>
<keyword evidence="7 8" id="KW-0472">Membrane</keyword>
<dbReference type="Pfam" id="PF06423">
    <property type="entry name" value="GWT1"/>
    <property type="match status" value="1"/>
</dbReference>
<evidence type="ECO:0000256" key="6">
    <source>
        <dbReference type="ARBA" id="ARBA00022989"/>
    </source>
</evidence>
<evidence type="ECO:0000256" key="4">
    <source>
        <dbReference type="ARBA" id="ARBA00022502"/>
    </source>
</evidence>
<dbReference type="GO" id="GO:0005789">
    <property type="term" value="C:endoplasmic reticulum membrane"/>
    <property type="evidence" value="ECO:0007669"/>
    <property type="project" value="UniProtKB-SubCell"/>
</dbReference>
<dbReference type="GO" id="GO:0032216">
    <property type="term" value="F:glucosaminyl-phosphatidylinositol O-acyltransferase activity"/>
    <property type="evidence" value="ECO:0007669"/>
    <property type="project" value="TreeGrafter"/>
</dbReference>
<feature type="transmembrane region" description="Helical" evidence="8">
    <location>
        <begin position="433"/>
        <end position="452"/>
    </location>
</feature>
<feature type="region of interest" description="Disordered" evidence="9">
    <location>
        <begin position="100"/>
        <end position="130"/>
    </location>
</feature>
<accession>A0AAD5W1X7</accession>
<dbReference type="Proteomes" id="UP001213000">
    <property type="component" value="Unassembled WGS sequence"/>
</dbReference>
<dbReference type="PIRSF" id="PIRSF017321">
    <property type="entry name" value="GWT1"/>
    <property type="match status" value="1"/>
</dbReference>
<feature type="transmembrane region" description="Helical" evidence="8">
    <location>
        <begin position="221"/>
        <end position="238"/>
    </location>
</feature>
<evidence type="ECO:0000256" key="1">
    <source>
        <dbReference type="ARBA" id="ARBA00004141"/>
    </source>
</evidence>
<feature type="transmembrane region" description="Helical" evidence="8">
    <location>
        <begin position="143"/>
        <end position="162"/>
    </location>
</feature>
<evidence type="ECO:0000313" key="11">
    <source>
        <dbReference type="Proteomes" id="UP001213000"/>
    </source>
</evidence>
<keyword evidence="8" id="KW-0256">Endoplasmic reticulum</keyword>
<evidence type="ECO:0000256" key="3">
    <source>
        <dbReference type="ARBA" id="ARBA00007559"/>
    </source>
</evidence>
<comment type="function">
    <text evidence="8">A acetyltransferase, which acetylates the inositol ring of phosphatidylinositol during biosynthesis of GPI-anchor.</text>
</comment>
<keyword evidence="5 8" id="KW-0812">Transmembrane</keyword>
<feature type="transmembrane region" description="Helical" evidence="8">
    <location>
        <begin position="321"/>
        <end position="345"/>
    </location>
</feature>
<evidence type="ECO:0000256" key="8">
    <source>
        <dbReference type="RuleBase" id="RU280819"/>
    </source>
</evidence>
<comment type="pathway">
    <text evidence="2 8">Glycolipid biosynthesis; glycosylphosphatidylinositol-anchor biosynthesis.</text>
</comment>
<dbReference type="PANTHER" id="PTHR20661">
    <property type="entry name" value="PHOSPHATIDYLINOSITOL-GLYCAN BIOSYNTHESIS CLASS W PROTEIN"/>
    <property type="match status" value="1"/>
</dbReference>
<evidence type="ECO:0000256" key="5">
    <source>
        <dbReference type="ARBA" id="ARBA00022692"/>
    </source>
</evidence>
<dbReference type="AlphaFoldDB" id="A0AAD5W1X7"/>
<feature type="transmembrane region" description="Helical" evidence="8">
    <location>
        <begin position="250"/>
        <end position="271"/>
    </location>
</feature>
<evidence type="ECO:0000256" key="9">
    <source>
        <dbReference type="SAM" id="MobiDB-lite"/>
    </source>
</evidence>
<keyword evidence="8" id="KW-0012">Acyltransferase</keyword>
<protein>
    <recommendedName>
        <fullName evidence="8">GPI-anchored wall transfer protein</fullName>
        <ecNumber evidence="8">2.3.-.-</ecNumber>
    </recommendedName>
</protein>
<evidence type="ECO:0000313" key="10">
    <source>
        <dbReference type="EMBL" id="KAJ3575605.1"/>
    </source>
</evidence>
<dbReference type="EC" id="2.3.-.-" evidence="8"/>
<comment type="caution">
    <text evidence="10">The sequence shown here is derived from an EMBL/GenBank/DDBJ whole genome shotgun (WGS) entry which is preliminary data.</text>
</comment>
<feature type="region of interest" description="Disordered" evidence="9">
    <location>
        <begin position="463"/>
        <end position="483"/>
    </location>
</feature>
<feature type="transmembrane region" description="Helical" evidence="8">
    <location>
        <begin position="62"/>
        <end position="90"/>
    </location>
</feature>
<keyword evidence="8" id="KW-0808">Transferase</keyword>
<proteinExistence type="inferred from homology"/>
<keyword evidence="11" id="KW-1185">Reference proteome</keyword>
<comment type="similarity">
    <text evidence="3 8">Belongs to the PIGW family.</text>
</comment>
<dbReference type="PANTHER" id="PTHR20661:SF0">
    <property type="entry name" value="PHOSPHATIDYLINOSITOL-GLYCAN BIOSYNTHESIS CLASS W PROTEIN"/>
    <property type="match status" value="1"/>
</dbReference>
<feature type="transmembrane region" description="Helical" evidence="8">
    <location>
        <begin position="393"/>
        <end position="413"/>
    </location>
</feature>
<evidence type="ECO:0000256" key="2">
    <source>
        <dbReference type="ARBA" id="ARBA00004687"/>
    </source>
</evidence>
<dbReference type="GO" id="GO:0006506">
    <property type="term" value="P:GPI anchor biosynthetic process"/>
    <property type="evidence" value="ECO:0007669"/>
    <property type="project" value="UniProtKB-KW"/>
</dbReference>
<name>A0AAD5W1X7_9AGAR</name>
<feature type="transmembrane region" description="Helical" evidence="8">
    <location>
        <begin position="182"/>
        <end position="200"/>
    </location>
</feature>
<feature type="transmembrane region" description="Helical" evidence="8">
    <location>
        <begin position="21"/>
        <end position="42"/>
    </location>
</feature>